<dbReference type="PANTHER" id="PTHR30050:SF4">
    <property type="entry name" value="ATP-BINDING PROTEIN RV3427C IN INSERTION SEQUENCE-RELATED"/>
    <property type="match status" value="1"/>
</dbReference>
<dbReference type="SUPFAM" id="SSF52540">
    <property type="entry name" value="P-loop containing nucleoside triphosphate hydrolases"/>
    <property type="match status" value="1"/>
</dbReference>
<dbReference type="Gene3D" id="3.40.50.300">
    <property type="entry name" value="P-loop containing nucleotide triphosphate hydrolases"/>
    <property type="match status" value="1"/>
</dbReference>
<keyword evidence="3" id="KW-1185">Reference proteome</keyword>
<protein>
    <submittedName>
        <fullName evidence="2">Putative DnaC</fullName>
    </submittedName>
</protein>
<name>A0A075KJW4_9CAUD</name>
<dbReference type="GO" id="GO:0006260">
    <property type="term" value="P:DNA replication"/>
    <property type="evidence" value="ECO:0007669"/>
    <property type="project" value="TreeGrafter"/>
</dbReference>
<feature type="domain" description="IstB-like ATP-binding" evidence="1">
    <location>
        <begin position="114"/>
        <end position="262"/>
    </location>
</feature>
<sequence>MMVQTTQNLTYNPEEEYEKDGIVYCKVCDEPRTVDVPAIGIMRCPCSCQRKENEKKMIAGKVEELRKSSLIGSRFSNATFMTTEITSKEFGLIYNRCRRYCEVADTVLSRGIGIYLYGDKGRGKTHLTACMANQLITQLHSVLFTNFNEISQAIKNTFGKQHIELGSGKTEQELMTKFAEVEFLFIDDFGTEKVSKGNEDLWLQGKVYDIINSRYVNNRPTIFTSNYSLRELVESRGVADKTVDRIMEMTEIMKLEGVSYRKLLHQSRELPF</sequence>
<dbReference type="InterPro" id="IPR002611">
    <property type="entry name" value="IstB_ATP-bd"/>
</dbReference>
<proteinExistence type="predicted"/>
<dbReference type="EMBL" id="KJ564037">
    <property type="protein sequence ID" value="AIF54411.1"/>
    <property type="molecule type" value="Genomic_DNA"/>
</dbReference>
<evidence type="ECO:0000313" key="3">
    <source>
        <dbReference type="Proteomes" id="UP000028564"/>
    </source>
</evidence>
<reference evidence="2 3" key="1">
    <citation type="journal article" date="2014" name="Appl. Environ. Microbiol.">
        <title>Molecular Characterization of Three Lactobacillus delbrueckii subsp. bulgaricus Phages.</title>
        <authorList>
            <person name="Casey E."/>
            <person name="Mahony J."/>
            <person name="O'Connell-Motherway M."/>
            <person name="Bottacini F."/>
            <person name="Cornelissen A."/>
            <person name="Neve H."/>
            <person name="Heller K.J."/>
            <person name="Noben J.P."/>
            <person name="Dal Bello F."/>
            <person name="van Sinderen D."/>
        </authorList>
    </citation>
    <scope>NUCLEOTIDE SEQUENCE [LARGE SCALE GENOMIC DNA]</scope>
</reference>
<organism evidence="2 3">
    <name type="scientific">Lactobacillus phage Ld17</name>
    <dbReference type="NCBI Taxonomy" id="1500733"/>
    <lineage>
        <taxon>Viruses</taxon>
        <taxon>Duplodnaviria</taxon>
        <taxon>Heunggongvirae</taxon>
        <taxon>Uroviricota</taxon>
        <taxon>Caudoviricetes</taxon>
        <taxon>Cequinquevirus</taxon>
        <taxon>Cequinquevirus Ld17</taxon>
    </lineage>
</organism>
<dbReference type="GeneID" id="22109908"/>
<dbReference type="RefSeq" id="YP_009098695.1">
    <property type="nucleotide sequence ID" value="NC_025420.1"/>
</dbReference>
<dbReference type="GO" id="GO:0005524">
    <property type="term" value="F:ATP binding"/>
    <property type="evidence" value="ECO:0007669"/>
    <property type="project" value="InterPro"/>
</dbReference>
<dbReference type="OrthoDB" id="5774at10239"/>
<evidence type="ECO:0000313" key="2">
    <source>
        <dbReference type="EMBL" id="AIF54411.1"/>
    </source>
</evidence>
<accession>A0A075KJW4</accession>
<evidence type="ECO:0000259" key="1">
    <source>
        <dbReference type="Pfam" id="PF01695"/>
    </source>
</evidence>
<dbReference type="Proteomes" id="UP000028564">
    <property type="component" value="Segment"/>
</dbReference>
<dbReference type="KEGG" id="vg:22109908"/>
<dbReference type="InterPro" id="IPR027417">
    <property type="entry name" value="P-loop_NTPase"/>
</dbReference>
<gene>
    <name evidence="2" type="ORF">LDB17_036</name>
</gene>
<dbReference type="Pfam" id="PF01695">
    <property type="entry name" value="IstB_IS21"/>
    <property type="match status" value="1"/>
</dbReference>
<dbReference type="PANTHER" id="PTHR30050">
    <property type="entry name" value="CHROMOSOMAL REPLICATION INITIATOR PROTEIN DNAA"/>
    <property type="match status" value="1"/>
</dbReference>